<evidence type="ECO:0008006" key="4">
    <source>
        <dbReference type="Google" id="ProtNLM"/>
    </source>
</evidence>
<name>A0AA87ZAH9_FICCA</name>
<sequence>MATLAVLLLAAASNVPLAIASRFPSAIEHPSGRQFPNGITWPSQTQCPEKCDPEIGCGNVGCFCYSIYYEIDKYYYGCVSTGVV</sequence>
<feature type="signal peptide" evidence="1">
    <location>
        <begin position="1"/>
        <end position="20"/>
    </location>
</feature>
<comment type="caution">
    <text evidence="2">The sequence shown here is derived from an EMBL/GenBank/DDBJ whole genome shotgun (WGS) entry which is preliminary data.</text>
</comment>
<dbReference type="AlphaFoldDB" id="A0AA87ZAH9"/>
<evidence type="ECO:0000313" key="2">
    <source>
        <dbReference type="EMBL" id="GMN28880.1"/>
    </source>
</evidence>
<evidence type="ECO:0000256" key="1">
    <source>
        <dbReference type="SAM" id="SignalP"/>
    </source>
</evidence>
<proteinExistence type="predicted"/>
<protein>
    <recommendedName>
        <fullName evidence="4">Secreted protein</fullName>
    </recommendedName>
</protein>
<accession>A0AA87ZAH9</accession>
<reference evidence="2" key="1">
    <citation type="submission" date="2023-07" db="EMBL/GenBank/DDBJ databases">
        <title>draft genome sequence of fig (Ficus carica).</title>
        <authorList>
            <person name="Takahashi T."/>
            <person name="Nishimura K."/>
        </authorList>
    </citation>
    <scope>NUCLEOTIDE SEQUENCE</scope>
</reference>
<gene>
    <name evidence="2" type="ORF">TIFTF001_002208</name>
</gene>
<dbReference type="EMBL" id="BTGU01000002">
    <property type="protein sequence ID" value="GMN28880.1"/>
    <property type="molecule type" value="Genomic_DNA"/>
</dbReference>
<feature type="chain" id="PRO_5041680931" description="Secreted protein" evidence="1">
    <location>
        <begin position="21"/>
        <end position="84"/>
    </location>
</feature>
<keyword evidence="1" id="KW-0732">Signal</keyword>
<keyword evidence="3" id="KW-1185">Reference proteome</keyword>
<dbReference type="Proteomes" id="UP001187192">
    <property type="component" value="Unassembled WGS sequence"/>
</dbReference>
<organism evidence="2 3">
    <name type="scientific">Ficus carica</name>
    <name type="common">Common fig</name>
    <dbReference type="NCBI Taxonomy" id="3494"/>
    <lineage>
        <taxon>Eukaryota</taxon>
        <taxon>Viridiplantae</taxon>
        <taxon>Streptophyta</taxon>
        <taxon>Embryophyta</taxon>
        <taxon>Tracheophyta</taxon>
        <taxon>Spermatophyta</taxon>
        <taxon>Magnoliopsida</taxon>
        <taxon>eudicotyledons</taxon>
        <taxon>Gunneridae</taxon>
        <taxon>Pentapetalae</taxon>
        <taxon>rosids</taxon>
        <taxon>fabids</taxon>
        <taxon>Rosales</taxon>
        <taxon>Moraceae</taxon>
        <taxon>Ficeae</taxon>
        <taxon>Ficus</taxon>
    </lineage>
</organism>
<evidence type="ECO:0000313" key="3">
    <source>
        <dbReference type="Proteomes" id="UP001187192"/>
    </source>
</evidence>